<dbReference type="AlphaFoldDB" id="A0A5N5T9H5"/>
<dbReference type="GO" id="GO:0004420">
    <property type="term" value="F:hydroxymethylglutaryl-CoA reductase (NADPH) activity"/>
    <property type="evidence" value="ECO:0007669"/>
    <property type="project" value="UniProtKB-EC"/>
</dbReference>
<dbReference type="InterPro" id="IPR002202">
    <property type="entry name" value="HMG_CoA_Rdtase"/>
</dbReference>
<dbReference type="SUPFAM" id="SSF56542">
    <property type="entry name" value="Substrate-binding domain of HMG-CoA reductase"/>
    <property type="match status" value="1"/>
</dbReference>
<comment type="catalytic activity">
    <reaction evidence="11">
        <text>(R)-mevalonate + 2 NADP(+) + CoA = (3S)-3-hydroxy-3-methylglutaryl-CoA + 2 NADPH + 2 H(+)</text>
        <dbReference type="Rhea" id="RHEA:15989"/>
        <dbReference type="ChEBI" id="CHEBI:15378"/>
        <dbReference type="ChEBI" id="CHEBI:36464"/>
        <dbReference type="ChEBI" id="CHEBI:43074"/>
        <dbReference type="ChEBI" id="CHEBI:57287"/>
        <dbReference type="ChEBI" id="CHEBI:57783"/>
        <dbReference type="ChEBI" id="CHEBI:58349"/>
        <dbReference type="EC" id="1.1.1.34"/>
    </reaction>
    <physiologicalReaction direction="right-to-left" evidence="11">
        <dbReference type="Rhea" id="RHEA:15991"/>
    </physiologicalReaction>
</comment>
<dbReference type="PRINTS" id="PR00071">
    <property type="entry name" value="HMGCOARDTASE"/>
</dbReference>
<dbReference type="InterPro" id="IPR000731">
    <property type="entry name" value="SSD"/>
</dbReference>
<gene>
    <name evidence="14" type="primary">HMGCR</name>
    <name evidence="14" type="ORF">Anas_04264</name>
</gene>
<keyword evidence="15" id="KW-1185">Reference proteome</keyword>
<evidence type="ECO:0000256" key="3">
    <source>
        <dbReference type="ARBA" id="ARBA00007661"/>
    </source>
</evidence>
<reference evidence="14 15" key="1">
    <citation type="journal article" date="2019" name="PLoS Biol.">
        <title>Sex chromosomes control vertical transmission of feminizing Wolbachia symbionts in an isopod.</title>
        <authorList>
            <person name="Becking T."/>
            <person name="Chebbi M.A."/>
            <person name="Giraud I."/>
            <person name="Moumen B."/>
            <person name="Laverre T."/>
            <person name="Caubet Y."/>
            <person name="Peccoud J."/>
            <person name="Gilbert C."/>
            <person name="Cordaux R."/>
        </authorList>
    </citation>
    <scope>NUCLEOTIDE SEQUENCE [LARGE SCALE GENOMIC DNA]</scope>
    <source>
        <strain evidence="14">ANa2</strain>
        <tissue evidence="14">Whole body excluding digestive tract and cuticle</tissue>
    </source>
</reference>
<dbReference type="SUPFAM" id="SSF55035">
    <property type="entry name" value="NAD-binding domain of HMG-CoA reductase"/>
    <property type="match status" value="1"/>
</dbReference>
<evidence type="ECO:0000256" key="10">
    <source>
        <dbReference type="ARBA" id="ARBA00023229"/>
    </source>
</evidence>
<evidence type="ECO:0000256" key="6">
    <source>
        <dbReference type="ARBA" id="ARBA00022857"/>
    </source>
</evidence>
<dbReference type="FunFam" id="3.30.70.420:FF:000001">
    <property type="entry name" value="3-hydroxy-3-methylglutaryl coenzyme A reductase"/>
    <property type="match status" value="1"/>
</dbReference>
<feature type="transmembrane region" description="Helical" evidence="12">
    <location>
        <begin position="12"/>
        <end position="30"/>
    </location>
</feature>
<dbReference type="OrthoDB" id="310654at2759"/>
<evidence type="ECO:0000313" key="14">
    <source>
        <dbReference type="EMBL" id="KAB7502927.1"/>
    </source>
</evidence>
<evidence type="ECO:0000256" key="4">
    <source>
        <dbReference type="ARBA" id="ARBA00022692"/>
    </source>
</evidence>
<dbReference type="PROSITE" id="PS50156">
    <property type="entry name" value="SSD"/>
    <property type="match status" value="1"/>
</dbReference>
<keyword evidence="5 12" id="KW-0256">Endoplasmic reticulum</keyword>
<comment type="subcellular location">
    <subcellularLocation>
        <location evidence="1 12">Endoplasmic reticulum membrane</location>
        <topology evidence="1 12">Multi-pass membrane protein</topology>
    </subcellularLocation>
</comment>
<dbReference type="InterPro" id="IPR053958">
    <property type="entry name" value="HMGCR/SNAP/NPC1-like_SSD"/>
</dbReference>
<keyword evidence="9 12" id="KW-0472">Membrane</keyword>
<comment type="caution">
    <text evidence="14">The sequence shown here is derived from an EMBL/GenBank/DDBJ whole genome shotgun (WGS) entry which is preliminary data.</text>
</comment>
<keyword evidence="10" id="KW-0414">Isoprene biosynthesis</keyword>
<feature type="transmembrane region" description="Helical" evidence="12">
    <location>
        <begin position="209"/>
        <end position="231"/>
    </location>
</feature>
<dbReference type="InterPro" id="IPR004554">
    <property type="entry name" value="HMG_CoA_Rdtase_eu_arc"/>
</dbReference>
<dbReference type="GO" id="GO:0005778">
    <property type="term" value="C:peroxisomal membrane"/>
    <property type="evidence" value="ECO:0007669"/>
    <property type="project" value="TreeGrafter"/>
</dbReference>
<evidence type="ECO:0000256" key="11">
    <source>
        <dbReference type="ARBA" id="ARBA00049909"/>
    </source>
</evidence>
<dbReference type="PANTHER" id="PTHR10572">
    <property type="entry name" value="3-HYDROXY-3-METHYLGLUTARYL-COENZYME A REDUCTASE"/>
    <property type="match status" value="1"/>
</dbReference>
<accession>A0A5N5T9H5</accession>
<comment type="pathway">
    <text evidence="2 12">Metabolic intermediate biosynthesis; (R)-mevalonate biosynthesis; (R)-mevalonate from acetyl-CoA: step 3/3.</text>
</comment>
<dbReference type="InterPro" id="IPR023076">
    <property type="entry name" value="HMG_CoA_Rdtase_CS"/>
</dbReference>
<dbReference type="Gene3D" id="3.90.770.10">
    <property type="entry name" value="3-hydroxy-3-methylglutaryl-coenzyme A Reductase, Chain A, domain 2"/>
    <property type="match status" value="1"/>
</dbReference>
<dbReference type="Gene3D" id="1.10.3270.10">
    <property type="entry name" value="HMGR, N-terminal domain"/>
    <property type="match status" value="1"/>
</dbReference>
<keyword evidence="6 12" id="KW-0521">NADP</keyword>
<dbReference type="InterPro" id="IPR009023">
    <property type="entry name" value="HMG_CoA_Rdtase_NAD(P)-bd_sf"/>
</dbReference>
<evidence type="ECO:0000256" key="8">
    <source>
        <dbReference type="ARBA" id="ARBA00023002"/>
    </source>
</evidence>
<evidence type="ECO:0000313" key="15">
    <source>
        <dbReference type="Proteomes" id="UP000326759"/>
    </source>
</evidence>
<dbReference type="InterPro" id="IPR023282">
    <property type="entry name" value="HMG_CoA_Rdtase_N"/>
</dbReference>
<dbReference type="UniPathway" id="UPA00058">
    <property type="reaction ID" value="UER00103"/>
</dbReference>
<dbReference type="GO" id="GO:0005789">
    <property type="term" value="C:endoplasmic reticulum membrane"/>
    <property type="evidence" value="ECO:0007669"/>
    <property type="project" value="UniProtKB-SubCell"/>
</dbReference>
<dbReference type="Pfam" id="PF00368">
    <property type="entry name" value="HMG-CoA_red"/>
    <property type="match status" value="1"/>
</dbReference>
<evidence type="ECO:0000259" key="13">
    <source>
        <dbReference type="PROSITE" id="PS50156"/>
    </source>
</evidence>
<keyword evidence="7 12" id="KW-1133">Transmembrane helix</keyword>
<dbReference type="InterPro" id="IPR009029">
    <property type="entry name" value="HMG_CoA_Rdtase_sub-bd_dom_sf"/>
</dbReference>
<feature type="domain" description="SSD" evidence="13">
    <location>
        <begin position="13"/>
        <end position="143"/>
    </location>
</feature>
<dbReference type="CDD" id="cd00643">
    <property type="entry name" value="HMG-CoA_reductase_classI"/>
    <property type="match status" value="1"/>
</dbReference>
<feature type="transmembrane region" description="Helical" evidence="12">
    <location>
        <begin position="42"/>
        <end position="66"/>
    </location>
</feature>
<evidence type="ECO:0000256" key="7">
    <source>
        <dbReference type="ARBA" id="ARBA00022989"/>
    </source>
</evidence>
<dbReference type="Gene3D" id="3.30.70.420">
    <property type="entry name" value="Hydroxymethylglutaryl-CoA reductase, class I/II, NAD/NADP-binding domain"/>
    <property type="match status" value="1"/>
</dbReference>
<dbReference type="InterPro" id="IPR023074">
    <property type="entry name" value="HMG_CoA_Rdtase_cat_sf"/>
</dbReference>
<dbReference type="GO" id="GO:0008299">
    <property type="term" value="P:isoprenoid biosynthetic process"/>
    <property type="evidence" value="ECO:0007669"/>
    <property type="project" value="UniProtKB-KW"/>
</dbReference>
<dbReference type="EC" id="1.1.1.34" evidence="12"/>
<evidence type="ECO:0000256" key="1">
    <source>
        <dbReference type="ARBA" id="ARBA00004477"/>
    </source>
</evidence>
<sequence length="719" mass="78110">MTNPLNEDYHGIDIIFMTAIRCGALLYTYHQFQILSRLGSKYLFGIAAIIVVFSSAVFCCTVLKLLDCDISDLKDAVFFFLLLIDLNKARFLAQYALDSSSYKEVQDNIAEGLSLMGPTLTLDTIAEALLIGAGTLSVAFENIVSTQEKNISKIIMSAGLFLVHGITRWSFDPEKIRLSVIDLDLNESFQESTEPPFIVRWLNAGLDHAVILVILGVLLIKFTFFENFGILRENTQFGLEKKKNSLEGGTKKSANMTHVFVQTEPSESVTESDDKRIDDSQTRSLEECLKLSQTDDGIAQLNDEELLLLLENNSLPHRTLERRLNDTFRAVSIRRSYVSKKISDTQAFSYLPYKDYNYEKVLGTCCENVIGYVPVPVGVAGPLKVNGTDYMIPLATTEGALVASTSRGCKAITKSNGAKSLVYKDGMSRGPVVELPSAAKAIEVSKWIKNKDNYSLLEESFNSTSNFARLVDIHPFHAARFLFLRFEATTGDAMGMNMVAKGTEASLVKLKQVFPEMEVVSISGNVCTDKKPSAINWILGRGKSVVCEATIPAATVETVLKTTTKKLVETNEKKNYIGSSIAGSIGGNNAHAANIIAALFIACGQDPAQVVESCSCITVMERTGELEKDLYASVTMPCIEVGTVGGGTTLPPQAACLSMLGVKGPSKVLSGEHASKLATIAAATVLAAELSLMASLSEQTLVSSHLTLNRRPKPAASSI</sequence>
<evidence type="ECO:0000256" key="12">
    <source>
        <dbReference type="RuleBase" id="RU361219"/>
    </source>
</evidence>
<proteinExistence type="inferred from homology"/>
<dbReference type="Proteomes" id="UP000326759">
    <property type="component" value="Unassembled WGS sequence"/>
</dbReference>
<organism evidence="14 15">
    <name type="scientific">Armadillidium nasatum</name>
    <dbReference type="NCBI Taxonomy" id="96803"/>
    <lineage>
        <taxon>Eukaryota</taxon>
        <taxon>Metazoa</taxon>
        <taxon>Ecdysozoa</taxon>
        <taxon>Arthropoda</taxon>
        <taxon>Crustacea</taxon>
        <taxon>Multicrustacea</taxon>
        <taxon>Malacostraca</taxon>
        <taxon>Eumalacostraca</taxon>
        <taxon>Peracarida</taxon>
        <taxon>Isopoda</taxon>
        <taxon>Oniscidea</taxon>
        <taxon>Crinocheta</taxon>
        <taxon>Armadillidiidae</taxon>
        <taxon>Armadillidium</taxon>
    </lineage>
</organism>
<keyword evidence="4 12" id="KW-0812">Transmembrane</keyword>
<evidence type="ECO:0000256" key="5">
    <source>
        <dbReference type="ARBA" id="ARBA00022824"/>
    </source>
</evidence>
<dbReference type="PANTHER" id="PTHR10572:SF24">
    <property type="entry name" value="3-HYDROXY-3-METHYLGLUTARYL-COENZYME A REDUCTASE"/>
    <property type="match status" value="1"/>
</dbReference>
<dbReference type="FunFam" id="1.10.3270.10:FF:000001">
    <property type="entry name" value="3-hydroxy-3-methylglutaryl coenzyme A reductase"/>
    <property type="match status" value="1"/>
</dbReference>
<dbReference type="GO" id="GO:0015936">
    <property type="term" value="P:coenzyme A metabolic process"/>
    <property type="evidence" value="ECO:0007669"/>
    <property type="project" value="InterPro"/>
</dbReference>
<dbReference type="GO" id="GO:0016126">
    <property type="term" value="P:sterol biosynthetic process"/>
    <property type="evidence" value="ECO:0007669"/>
    <property type="project" value="TreeGrafter"/>
</dbReference>
<evidence type="ECO:0000256" key="9">
    <source>
        <dbReference type="ARBA" id="ARBA00023136"/>
    </source>
</evidence>
<dbReference type="PROSITE" id="PS00066">
    <property type="entry name" value="HMG_COA_REDUCTASE_1"/>
    <property type="match status" value="1"/>
</dbReference>
<protein>
    <recommendedName>
        <fullName evidence="12">3-hydroxy-3-methylglutaryl coenzyme A reductase</fullName>
        <shortName evidence="12">HMG-CoA reductase</shortName>
        <ecNumber evidence="12">1.1.1.34</ecNumber>
    </recommendedName>
</protein>
<comment type="similarity">
    <text evidence="3 12">Belongs to the HMG-CoA reductase family.</text>
</comment>
<name>A0A5N5T9H5_9CRUS</name>
<evidence type="ECO:0000256" key="2">
    <source>
        <dbReference type="ARBA" id="ARBA00005084"/>
    </source>
</evidence>
<dbReference type="PROSITE" id="PS50065">
    <property type="entry name" value="HMG_COA_REDUCTASE_4"/>
    <property type="match status" value="1"/>
</dbReference>
<keyword evidence="8 12" id="KW-0560">Oxidoreductase</keyword>
<dbReference type="PROSITE" id="PS00318">
    <property type="entry name" value="HMG_COA_REDUCTASE_2"/>
    <property type="match status" value="1"/>
</dbReference>
<dbReference type="Pfam" id="PF12349">
    <property type="entry name" value="Sterol-sensing"/>
    <property type="match status" value="1"/>
</dbReference>
<dbReference type="EMBL" id="SEYY01006361">
    <property type="protein sequence ID" value="KAB7502927.1"/>
    <property type="molecule type" value="Genomic_DNA"/>
</dbReference>
<dbReference type="NCBIfam" id="TIGR00533">
    <property type="entry name" value="HMG_CoA_R_NADP"/>
    <property type="match status" value="1"/>
</dbReference>